<name>A0A7S0TBS1_9STRA</name>
<dbReference type="Gene3D" id="3.40.50.720">
    <property type="entry name" value="NAD(P)-binding Rossmann-like Domain"/>
    <property type="match status" value="1"/>
</dbReference>
<dbReference type="GO" id="GO:0047560">
    <property type="term" value="F:3-dehydrosphinganine reductase activity"/>
    <property type="evidence" value="ECO:0007669"/>
    <property type="project" value="TreeGrafter"/>
</dbReference>
<dbReference type="AlphaFoldDB" id="A0A7S0TBS1"/>
<dbReference type="GO" id="GO:0006666">
    <property type="term" value="P:3-keto-sphinganine metabolic process"/>
    <property type="evidence" value="ECO:0007669"/>
    <property type="project" value="TreeGrafter"/>
</dbReference>
<evidence type="ECO:0000313" key="1">
    <source>
        <dbReference type="EMBL" id="CAD8729903.1"/>
    </source>
</evidence>
<dbReference type="PANTHER" id="PTHR43550:SF3">
    <property type="entry name" value="3-KETODIHYDROSPHINGOSINE REDUCTASE"/>
    <property type="match status" value="1"/>
</dbReference>
<organism evidence="1">
    <name type="scientific">Pseudo-nitzschia delicatissima</name>
    <dbReference type="NCBI Taxonomy" id="44447"/>
    <lineage>
        <taxon>Eukaryota</taxon>
        <taxon>Sar</taxon>
        <taxon>Stramenopiles</taxon>
        <taxon>Ochrophyta</taxon>
        <taxon>Bacillariophyta</taxon>
        <taxon>Bacillariophyceae</taxon>
        <taxon>Bacillariophycidae</taxon>
        <taxon>Bacillariales</taxon>
        <taxon>Bacillariaceae</taxon>
        <taxon>Pseudo-nitzschia</taxon>
    </lineage>
</organism>
<accession>A0A7S0TBS1</accession>
<gene>
    <name evidence="1" type="ORF">PDEL0327_LOCUS1396</name>
</gene>
<dbReference type="SUPFAM" id="SSF51735">
    <property type="entry name" value="NAD(P)-binding Rossmann-fold domains"/>
    <property type="match status" value="1"/>
</dbReference>
<reference evidence="1" key="1">
    <citation type="submission" date="2021-01" db="EMBL/GenBank/DDBJ databases">
        <authorList>
            <person name="Corre E."/>
            <person name="Pelletier E."/>
            <person name="Niang G."/>
            <person name="Scheremetjew M."/>
            <person name="Finn R."/>
            <person name="Kale V."/>
            <person name="Holt S."/>
            <person name="Cochrane G."/>
            <person name="Meng A."/>
            <person name="Brown T."/>
            <person name="Cohen L."/>
        </authorList>
    </citation>
    <scope>NUCLEOTIDE SEQUENCE</scope>
    <source>
        <strain evidence="1">B596</strain>
    </source>
</reference>
<dbReference type="GO" id="GO:0030148">
    <property type="term" value="P:sphingolipid biosynthetic process"/>
    <property type="evidence" value="ECO:0007669"/>
    <property type="project" value="TreeGrafter"/>
</dbReference>
<dbReference type="PANTHER" id="PTHR43550">
    <property type="entry name" value="3-KETODIHYDROSPHINGOSINE REDUCTASE"/>
    <property type="match status" value="1"/>
</dbReference>
<dbReference type="Pfam" id="PF00106">
    <property type="entry name" value="adh_short"/>
    <property type="match status" value="1"/>
</dbReference>
<sequence length="267" mass="29868">MSSNWAWQNESNGDLGRKSKPRILFIAGGTDGIGFSLFTSEMQRSKYTKIFVLGRDFTKVRRQLEQRDNSTSQVSQPEIVYVPCDITQPESIGEVMLFLNDSFIHDFVFTIGSFHRGKIADIMPITAAEKGDVVADHFHLNCVSAIHLIRSMVQKLVKGDSQILVCTASLSVMARSPYALQSATKAALRAFIDTLRIELKGRTRVMNLMPPSVDTQIFAKAGDDRATDGYPPPSRIANTMQYMLDCPPDICIPEILIEQHHFDIDPE</sequence>
<dbReference type="EMBL" id="HBFG01001857">
    <property type="protein sequence ID" value="CAD8729903.1"/>
    <property type="molecule type" value="Transcribed_RNA"/>
</dbReference>
<protein>
    <submittedName>
        <fullName evidence="1">Uncharacterized protein</fullName>
    </submittedName>
</protein>
<dbReference type="InterPro" id="IPR036291">
    <property type="entry name" value="NAD(P)-bd_dom_sf"/>
</dbReference>
<dbReference type="GO" id="GO:0005789">
    <property type="term" value="C:endoplasmic reticulum membrane"/>
    <property type="evidence" value="ECO:0007669"/>
    <property type="project" value="TreeGrafter"/>
</dbReference>
<feature type="non-terminal residue" evidence="1">
    <location>
        <position position="267"/>
    </location>
</feature>
<proteinExistence type="predicted"/>
<dbReference type="InterPro" id="IPR002347">
    <property type="entry name" value="SDR_fam"/>
</dbReference>